<dbReference type="Gene3D" id="3.40.50.1000">
    <property type="entry name" value="HAD superfamily/HAD-like"/>
    <property type="match status" value="1"/>
</dbReference>
<reference evidence="9 10" key="1">
    <citation type="submission" date="2017-04" db="EMBL/GenBank/DDBJ databases">
        <authorList>
            <person name="Afonso C.L."/>
            <person name="Miller P.J."/>
            <person name="Scott M.A."/>
            <person name="Spackman E."/>
            <person name="Goraichik I."/>
            <person name="Dimitrov K.M."/>
            <person name="Suarez D.L."/>
            <person name="Swayne D.E."/>
        </authorList>
    </citation>
    <scope>NUCLEOTIDE SEQUENCE [LARGE SCALE GENOMIC DNA]</scope>
    <source>
        <strain evidence="9 10">CGMCC 1.12708</strain>
    </source>
</reference>
<accession>A0A1W1YA15</accession>
<evidence type="ECO:0000313" key="10">
    <source>
        <dbReference type="Proteomes" id="UP000192393"/>
    </source>
</evidence>
<dbReference type="CDD" id="cd01627">
    <property type="entry name" value="HAD_TPP"/>
    <property type="match status" value="1"/>
</dbReference>
<dbReference type="NCBIfam" id="TIGR01484">
    <property type="entry name" value="HAD-SF-IIB"/>
    <property type="match status" value="1"/>
</dbReference>
<dbReference type="InterPro" id="IPR001830">
    <property type="entry name" value="Glyco_trans_20"/>
</dbReference>
<dbReference type="SUPFAM" id="SSF56784">
    <property type="entry name" value="HAD-like"/>
    <property type="match status" value="1"/>
</dbReference>
<dbReference type="NCBIfam" id="TIGR02400">
    <property type="entry name" value="trehalose_OtsA"/>
    <property type="match status" value="1"/>
</dbReference>
<dbReference type="CDD" id="cd03788">
    <property type="entry name" value="GT20_TPS"/>
    <property type="match status" value="1"/>
</dbReference>
<sequence>MKNKTIIVSNRLPLNVSVEQGDVKVFPSVGGLATGMKSIHQNSESLWIGWAGVASDEIDEITAEKIKKLSIKEKCVPVPLTHQELEEYYFGFSNRVLWPLFHYFMEYADYDETHWEAYKKVNEKFAEIILENLNEGDKIWVHDYQLLLLPQMIKDKRPDISVGFFQHIPFPSYEIFRTVPWREEILKGMLGADLLGFHTYDYERHFISSVSRILRYETNINSIHVGSRTVKVDSFPMSIDYEKFHNAAIEHQLKNEKTSLQIRIDQYKELVPDSKLILSIDRLDYTKGIAQRLKALEYFLDKYPQFTEKVRLIMLAVPSREEVPQYQHLKKEIDELVGRINGKFSTPTWTPVWYFYRSLPFEELIELYTSSDVAFLTPIRDGMNLVAKEYIASRTDQTGVLILSEMAGVAHEMNDALLINPNDDKQMSEALKQALEMPLEEQISRNKIIQKRIKRYNVDKWAEDFMEALDAASQLKEENLTRFLGANNLEKIIEKFNQSETKIFFLDYDGTLTGFHANPEKALPDEGIYHILNELIQKNVKVVIISGRGRFFLEEQFGHLPVDLVAEHGVWIRRKNPEWRMSQNLDTHWMESIRPIIENFVDRTPGSFLEEKEFSLVWHYRKVAPGLSEKRANELNNVLTGLLANSNIGVMPGNKVLEVKNAIVNKGSAANSFLSKPYDFIFGMGDDWTDEYIFRELPESAITVKVGTEETAAKYYIENQEKVKDLLRKFIL</sequence>
<dbReference type="Gene3D" id="3.40.50.2000">
    <property type="entry name" value="Glycogen Phosphorylase B"/>
    <property type="match status" value="2"/>
</dbReference>
<evidence type="ECO:0000256" key="2">
    <source>
        <dbReference type="ARBA" id="ARBA00006330"/>
    </source>
</evidence>
<dbReference type="InterPro" id="IPR023214">
    <property type="entry name" value="HAD_sf"/>
</dbReference>
<dbReference type="OrthoDB" id="9761633at2"/>
<dbReference type="Gene3D" id="3.30.70.1020">
    <property type="entry name" value="Trehalose-6-phosphate phosphatase related protein, domain 2"/>
    <property type="match status" value="1"/>
</dbReference>
<dbReference type="GO" id="GO:0003825">
    <property type="term" value="F:alpha,alpha-trehalose-phosphate synthase (UDP-forming) activity"/>
    <property type="evidence" value="ECO:0007669"/>
    <property type="project" value="UniProtKB-UniRule"/>
</dbReference>
<keyword evidence="5" id="KW-0328">Glycosyltransferase</keyword>
<comment type="catalytic activity">
    <reaction evidence="7">
        <text>D-glucose 6-phosphate + UDP-alpha-D-glucose = alpha,alpha-trehalose 6-phosphate + UDP + H(+)</text>
        <dbReference type="Rhea" id="RHEA:18889"/>
        <dbReference type="ChEBI" id="CHEBI:15378"/>
        <dbReference type="ChEBI" id="CHEBI:58223"/>
        <dbReference type="ChEBI" id="CHEBI:58429"/>
        <dbReference type="ChEBI" id="CHEBI:58885"/>
        <dbReference type="ChEBI" id="CHEBI:61548"/>
        <dbReference type="EC" id="2.4.1.15"/>
    </reaction>
</comment>
<dbReference type="PANTHER" id="PTHR10788:SF106">
    <property type="entry name" value="BCDNA.GH08860"/>
    <property type="match status" value="1"/>
</dbReference>
<keyword evidence="10" id="KW-1185">Reference proteome</keyword>
<proteinExistence type="inferred from homology"/>
<dbReference type="InterPro" id="IPR036412">
    <property type="entry name" value="HAD-like_sf"/>
</dbReference>
<evidence type="ECO:0000256" key="5">
    <source>
        <dbReference type="ARBA" id="ARBA00022676"/>
    </source>
</evidence>
<gene>
    <name evidence="9" type="ORF">SAMN06296427_10199</name>
</gene>
<name>A0A1W1YA15_9FLAO</name>
<dbReference type="AlphaFoldDB" id="A0A1W1YA15"/>
<dbReference type="InterPro" id="IPR012766">
    <property type="entry name" value="Trehalose_OtsA"/>
</dbReference>
<dbReference type="Pfam" id="PF02358">
    <property type="entry name" value="Trehalose_PPase"/>
    <property type="match status" value="1"/>
</dbReference>
<dbReference type="PANTHER" id="PTHR10788">
    <property type="entry name" value="TREHALOSE-6-PHOSPHATE SYNTHASE"/>
    <property type="match status" value="1"/>
</dbReference>
<evidence type="ECO:0000256" key="8">
    <source>
        <dbReference type="NCBIfam" id="TIGR02400"/>
    </source>
</evidence>
<dbReference type="SUPFAM" id="SSF53756">
    <property type="entry name" value="UDP-Glycosyltransferase/glycogen phosphorylase"/>
    <property type="match status" value="1"/>
</dbReference>
<comment type="similarity">
    <text evidence="3">Belongs to the glycosyltransferase 20 family.</text>
</comment>
<protein>
    <recommendedName>
        <fullName evidence="8">Alpha,alpha-trehalose-phosphate synthase</fullName>
        <ecNumber evidence="8">2.4.1.15</ecNumber>
    </recommendedName>
</protein>
<comment type="similarity">
    <text evidence="2">In the C-terminal section; belongs to the trehalose phosphatase family.</text>
</comment>
<keyword evidence="6" id="KW-0808">Transferase</keyword>
<evidence type="ECO:0000256" key="1">
    <source>
        <dbReference type="ARBA" id="ARBA00005199"/>
    </source>
</evidence>
<dbReference type="InterPro" id="IPR006379">
    <property type="entry name" value="HAD-SF_hydro_IIB"/>
</dbReference>
<evidence type="ECO:0000256" key="4">
    <source>
        <dbReference type="ARBA" id="ARBA00011881"/>
    </source>
</evidence>
<evidence type="ECO:0000256" key="6">
    <source>
        <dbReference type="ARBA" id="ARBA00022679"/>
    </source>
</evidence>
<dbReference type="Pfam" id="PF00982">
    <property type="entry name" value="Glyco_transf_20"/>
    <property type="match status" value="1"/>
</dbReference>
<organism evidence="9 10">
    <name type="scientific">Moheibacter sediminis</name>
    <dbReference type="NCBI Taxonomy" id="1434700"/>
    <lineage>
        <taxon>Bacteria</taxon>
        <taxon>Pseudomonadati</taxon>
        <taxon>Bacteroidota</taxon>
        <taxon>Flavobacteriia</taxon>
        <taxon>Flavobacteriales</taxon>
        <taxon>Weeksellaceae</taxon>
        <taxon>Moheibacter</taxon>
    </lineage>
</organism>
<dbReference type="STRING" id="1434700.SAMN06296427_10199"/>
<dbReference type="NCBIfam" id="NF011071">
    <property type="entry name" value="PRK14501.1"/>
    <property type="match status" value="1"/>
</dbReference>
<dbReference type="Proteomes" id="UP000192393">
    <property type="component" value="Unassembled WGS sequence"/>
</dbReference>
<dbReference type="GO" id="GO:0004805">
    <property type="term" value="F:trehalose-phosphatase activity"/>
    <property type="evidence" value="ECO:0007669"/>
    <property type="project" value="TreeGrafter"/>
</dbReference>
<dbReference type="InterPro" id="IPR003337">
    <property type="entry name" value="Trehalose_PPase"/>
</dbReference>
<comment type="subunit">
    <text evidence="4">Homotetramer.</text>
</comment>
<dbReference type="RefSeq" id="WP_084015319.1">
    <property type="nucleotide sequence ID" value="NZ_FWXS01000001.1"/>
</dbReference>
<comment type="pathway">
    <text evidence="1">Glycan biosynthesis; trehalose biosynthesis.</text>
</comment>
<dbReference type="NCBIfam" id="TIGR00685">
    <property type="entry name" value="T6PP"/>
    <property type="match status" value="1"/>
</dbReference>
<dbReference type="GO" id="GO:0005992">
    <property type="term" value="P:trehalose biosynthetic process"/>
    <property type="evidence" value="ECO:0007669"/>
    <property type="project" value="UniProtKB-UniRule"/>
</dbReference>
<evidence type="ECO:0000256" key="7">
    <source>
        <dbReference type="ARBA" id="ARBA00048039"/>
    </source>
</evidence>
<evidence type="ECO:0000256" key="3">
    <source>
        <dbReference type="ARBA" id="ARBA00008799"/>
    </source>
</evidence>
<dbReference type="EC" id="2.4.1.15" evidence="8"/>
<dbReference type="UniPathway" id="UPA00299"/>
<dbReference type="EMBL" id="FWXS01000001">
    <property type="protein sequence ID" value="SMC32598.1"/>
    <property type="molecule type" value="Genomic_DNA"/>
</dbReference>
<evidence type="ECO:0000313" key="9">
    <source>
        <dbReference type="EMBL" id="SMC32598.1"/>
    </source>
</evidence>
<dbReference type="GO" id="GO:0005829">
    <property type="term" value="C:cytosol"/>
    <property type="evidence" value="ECO:0007669"/>
    <property type="project" value="TreeGrafter"/>
</dbReference>